<reference evidence="1" key="1">
    <citation type="journal article" date="2020" name="Stud. Mycol.">
        <title>101 Dothideomycetes genomes: a test case for predicting lifestyles and emergence of pathogens.</title>
        <authorList>
            <person name="Haridas S."/>
            <person name="Albert R."/>
            <person name="Binder M."/>
            <person name="Bloem J."/>
            <person name="Labutti K."/>
            <person name="Salamov A."/>
            <person name="Andreopoulos B."/>
            <person name="Baker S."/>
            <person name="Barry K."/>
            <person name="Bills G."/>
            <person name="Bluhm B."/>
            <person name="Cannon C."/>
            <person name="Castanera R."/>
            <person name="Culley D."/>
            <person name="Daum C."/>
            <person name="Ezra D."/>
            <person name="Gonzalez J."/>
            <person name="Henrissat B."/>
            <person name="Kuo A."/>
            <person name="Liang C."/>
            <person name="Lipzen A."/>
            <person name="Lutzoni F."/>
            <person name="Magnuson J."/>
            <person name="Mondo S."/>
            <person name="Nolan M."/>
            <person name="Ohm R."/>
            <person name="Pangilinan J."/>
            <person name="Park H.-J."/>
            <person name="Ramirez L."/>
            <person name="Alfaro M."/>
            <person name="Sun H."/>
            <person name="Tritt A."/>
            <person name="Yoshinaga Y."/>
            <person name="Zwiers L.-H."/>
            <person name="Turgeon B."/>
            <person name="Goodwin S."/>
            <person name="Spatafora J."/>
            <person name="Crous P."/>
            <person name="Grigoriev I."/>
        </authorList>
    </citation>
    <scope>NUCLEOTIDE SEQUENCE</scope>
    <source>
        <strain evidence="1">CBS 525.71</strain>
    </source>
</reference>
<proteinExistence type="predicted"/>
<protein>
    <submittedName>
        <fullName evidence="1">Uncharacterized protein</fullName>
    </submittedName>
</protein>
<keyword evidence="2" id="KW-1185">Reference proteome</keyword>
<evidence type="ECO:0000313" key="1">
    <source>
        <dbReference type="EMBL" id="KAF2626257.1"/>
    </source>
</evidence>
<accession>A0ACB6RZE3</accession>
<gene>
    <name evidence="1" type="ORF">BU25DRAFT_104278</name>
</gene>
<dbReference type="EMBL" id="MU006722">
    <property type="protein sequence ID" value="KAF2626257.1"/>
    <property type="molecule type" value="Genomic_DNA"/>
</dbReference>
<name>A0ACB6RZE3_9PLEO</name>
<dbReference type="Proteomes" id="UP000799754">
    <property type="component" value="Unassembled WGS sequence"/>
</dbReference>
<organism evidence="1 2">
    <name type="scientific">Macroventuria anomochaeta</name>
    <dbReference type="NCBI Taxonomy" id="301207"/>
    <lineage>
        <taxon>Eukaryota</taxon>
        <taxon>Fungi</taxon>
        <taxon>Dikarya</taxon>
        <taxon>Ascomycota</taxon>
        <taxon>Pezizomycotina</taxon>
        <taxon>Dothideomycetes</taxon>
        <taxon>Pleosporomycetidae</taxon>
        <taxon>Pleosporales</taxon>
        <taxon>Pleosporineae</taxon>
        <taxon>Didymellaceae</taxon>
        <taxon>Macroventuria</taxon>
    </lineage>
</organism>
<sequence>MSSHTPGTTNHPYPEFSDPRHADPPAYSSANPSHRRVRTYTAHALILFNVYGLPLSSGLWLEYYFTSVHPSTSLLAISAIFGAQLACLGSAVGLTVWLYHQWPKVWRLYMFAGALSVCGAHVGPLITKEFWVLVLCQGALTGLGLGFLGTVSMLVLSTHYKCDIAVASTQCDAAGFAGAVLYTVLTWVCLRAESVKLGYGATLVLFSFTVLPATFLARPCALDNSHAYRTPKPRINAKPRTKLTAFVTTVLPTLLVAPALLLPPLYLPLLLCGHPSQYKSDIGPYTLFVLFGTAILSSTLVPRLPPSRLLPTTLCITATILAGVAIVPIIWMPRLDVVVPCAAVYGAGLGCVLTLWVRMLTWYGYAAWKAGPGRCACVVSAVGGLCAGGGLVGAAAVMERWEKGVEIVLGAASGCLVLEGVVVGAVSFVGYCRIKKEGNSS</sequence>
<comment type="caution">
    <text evidence="1">The sequence shown here is derived from an EMBL/GenBank/DDBJ whole genome shotgun (WGS) entry which is preliminary data.</text>
</comment>
<evidence type="ECO:0000313" key="2">
    <source>
        <dbReference type="Proteomes" id="UP000799754"/>
    </source>
</evidence>